<evidence type="ECO:0000313" key="9">
    <source>
        <dbReference type="EMBL" id="BBH10211.1"/>
    </source>
</evidence>
<evidence type="ECO:0000256" key="1">
    <source>
        <dbReference type="ARBA" id="ARBA00004123"/>
    </source>
</evidence>
<dbReference type="GO" id="GO:0008270">
    <property type="term" value="F:zinc ion binding"/>
    <property type="evidence" value="ECO:0007669"/>
    <property type="project" value="UniProtKB-KW"/>
</dbReference>
<accession>A0A4Y1S0U9</accession>
<evidence type="ECO:0000256" key="4">
    <source>
        <dbReference type="ARBA" id="ARBA00022833"/>
    </source>
</evidence>
<keyword evidence="7" id="KW-0539">Nucleus</keyword>
<evidence type="ECO:0000256" key="5">
    <source>
        <dbReference type="ARBA" id="ARBA00023015"/>
    </source>
</evidence>
<name>A0A4Y1S0U9_PRUDU</name>
<dbReference type="InterPro" id="IPR052426">
    <property type="entry name" value="Plant_dev_regulator"/>
</dbReference>
<dbReference type="PANTHER" id="PTHR45801:SF107">
    <property type="entry name" value="TRANSCRIPTIONAL REGULATOR SUPERMAN-LIKE"/>
    <property type="match status" value="1"/>
</dbReference>
<evidence type="ECO:0000256" key="7">
    <source>
        <dbReference type="ARBA" id="ARBA00023242"/>
    </source>
</evidence>
<sequence>MGWRTGLKSVIWKCPFEFKIDQRGGRKKNGLYQLQLRRRKFMREFRSAQALGGHMNVHRRDRARALMSATSSTDGNKKPKFKYNSPQNHVPNLIPKKGKRGAVDHEAGEILKGFAQKDLDDEFNKVDDLKKESNIIRLDLDMGFFKDHKEELPNNEIRDALRRKALLLKNYFNSFSKLITLELYPV</sequence>
<feature type="region of interest" description="Disordered" evidence="8">
    <location>
        <begin position="69"/>
        <end position="99"/>
    </location>
</feature>
<keyword evidence="3" id="KW-0863">Zinc-finger</keyword>
<evidence type="ECO:0000256" key="2">
    <source>
        <dbReference type="ARBA" id="ARBA00022723"/>
    </source>
</evidence>
<dbReference type="AlphaFoldDB" id="A0A4Y1S0U9"/>
<proteinExistence type="predicted"/>
<keyword evidence="4" id="KW-0862">Zinc</keyword>
<organism evidence="9">
    <name type="scientific">Prunus dulcis</name>
    <name type="common">Almond</name>
    <name type="synonym">Amygdalus dulcis</name>
    <dbReference type="NCBI Taxonomy" id="3755"/>
    <lineage>
        <taxon>Eukaryota</taxon>
        <taxon>Viridiplantae</taxon>
        <taxon>Streptophyta</taxon>
        <taxon>Embryophyta</taxon>
        <taxon>Tracheophyta</taxon>
        <taxon>Spermatophyta</taxon>
        <taxon>Magnoliopsida</taxon>
        <taxon>eudicotyledons</taxon>
        <taxon>Gunneridae</taxon>
        <taxon>Pentapetalae</taxon>
        <taxon>rosids</taxon>
        <taxon>fabids</taxon>
        <taxon>Rosales</taxon>
        <taxon>Rosaceae</taxon>
        <taxon>Amygdaloideae</taxon>
        <taxon>Amygdaleae</taxon>
        <taxon>Prunus</taxon>
    </lineage>
</organism>
<reference evidence="9" key="1">
    <citation type="journal article" date="2019" name="Science">
        <title>Mutation of a bHLH transcription factor allowed almond domestication.</title>
        <authorList>
            <person name="Sanchez-Perez R."/>
            <person name="Pavan S."/>
            <person name="Mazzeo R."/>
            <person name="Moldovan C."/>
            <person name="Aiese Cigliano R."/>
            <person name="Del Cueto J."/>
            <person name="Ricciardi F."/>
            <person name="Lotti C."/>
            <person name="Ricciardi L."/>
            <person name="Dicenta F."/>
            <person name="Lopez-Marques R.L."/>
            <person name="Lindberg Moller B."/>
        </authorList>
    </citation>
    <scope>NUCLEOTIDE SEQUENCE</scope>
</reference>
<keyword evidence="5" id="KW-0805">Transcription regulation</keyword>
<evidence type="ECO:0000256" key="3">
    <source>
        <dbReference type="ARBA" id="ARBA00022771"/>
    </source>
</evidence>
<dbReference type="PANTHER" id="PTHR45801">
    <property type="entry name" value="OS07G0101800 PROTEIN"/>
    <property type="match status" value="1"/>
</dbReference>
<evidence type="ECO:0000256" key="8">
    <source>
        <dbReference type="SAM" id="MobiDB-lite"/>
    </source>
</evidence>
<comment type="subcellular location">
    <subcellularLocation>
        <location evidence="1">Nucleus</location>
    </subcellularLocation>
</comment>
<dbReference type="EMBL" id="AP019304">
    <property type="protein sequence ID" value="BBH10211.1"/>
    <property type="molecule type" value="Genomic_DNA"/>
</dbReference>
<gene>
    <name evidence="9" type="ORF">Prudu_022938</name>
</gene>
<dbReference type="GO" id="GO:0005634">
    <property type="term" value="C:nucleus"/>
    <property type="evidence" value="ECO:0007669"/>
    <property type="project" value="UniProtKB-SubCell"/>
</dbReference>
<protein>
    <submittedName>
        <fullName evidence="9">Zinc finger protein 11</fullName>
    </submittedName>
</protein>
<keyword evidence="2" id="KW-0479">Metal-binding</keyword>
<keyword evidence="6" id="KW-0804">Transcription</keyword>
<evidence type="ECO:0000256" key="6">
    <source>
        <dbReference type="ARBA" id="ARBA00023163"/>
    </source>
</evidence>